<dbReference type="Proteomes" id="UP000037460">
    <property type="component" value="Unassembled WGS sequence"/>
</dbReference>
<gene>
    <name evidence="1" type="ORF">Ctob_012630</name>
</gene>
<proteinExistence type="predicted"/>
<accession>A0A0M0K1T6</accession>
<evidence type="ECO:0000313" key="2">
    <source>
        <dbReference type="Proteomes" id="UP000037460"/>
    </source>
</evidence>
<name>A0A0M0K1T6_9EUKA</name>
<protein>
    <submittedName>
        <fullName evidence="1">Uncharacterized protein</fullName>
    </submittedName>
</protein>
<dbReference type="AlphaFoldDB" id="A0A0M0K1T6"/>
<comment type="caution">
    <text evidence="1">The sequence shown here is derived from an EMBL/GenBank/DDBJ whole genome shotgun (WGS) entry which is preliminary data.</text>
</comment>
<sequence length="156" mass="17132">MLPGSIFATEGARAMGDAGRMPHGHKEVAGLQIAYVARDALTAHLRCPVFGRITTLNRKKGGGKAERGAALVHNIFHVPERPDIMALAITWLVGKDELPKYYPFPQFPQGDPAFTDKAYKAMASHECILDTTWRELSAFSTFEPSIKVFRSTSAES</sequence>
<dbReference type="EMBL" id="JWZX01001796">
    <property type="protein sequence ID" value="KOO32348.1"/>
    <property type="molecule type" value="Genomic_DNA"/>
</dbReference>
<evidence type="ECO:0000313" key="1">
    <source>
        <dbReference type="EMBL" id="KOO32348.1"/>
    </source>
</evidence>
<keyword evidence="2" id="KW-1185">Reference proteome</keyword>
<organism evidence="1 2">
    <name type="scientific">Chrysochromulina tobinii</name>
    <dbReference type="NCBI Taxonomy" id="1460289"/>
    <lineage>
        <taxon>Eukaryota</taxon>
        <taxon>Haptista</taxon>
        <taxon>Haptophyta</taxon>
        <taxon>Prymnesiophyceae</taxon>
        <taxon>Prymnesiales</taxon>
        <taxon>Chrysochromulinaceae</taxon>
        <taxon>Chrysochromulina</taxon>
    </lineage>
</organism>
<reference evidence="2" key="1">
    <citation type="journal article" date="2015" name="PLoS Genet.">
        <title>Genome Sequence and Transcriptome Analyses of Chrysochromulina tobin: Metabolic Tools for Enhanced Algal Fitness in the Prominent Order Prymnesiales (Haptophyceae).</title>
        <authorList>
            <person name="Hovde B.T."/>
            <person name="Deodato C.R."/>
            <person name="Hunsperger H.M."/>
            <person name="Ryken S.A."/>
            <person name="Yost W."/>
            <person name="Jha R.K."/>
            <person name="Patterson J."/>
            <person name="Monnat R.J. Jr."/>
            <person name="Barlow S.B."/>
            <person name="Starkenburg S.R."/>
            <person name="Cattolico R.A."/>
        </authorList>
    </citation>
    <scope>NUCLEOTIDE SEQUENCE</scope>
    <source>
        <strain evidence="2">CCMP291</strain>
    </source>
</reference>